<dbReference type="RefSeq" id="XP_058331761.1">
    <property type="nucleotide sequence ID" value="XM_058472758.1"/>
</dbReference>
<organism evidence="2 3">
    <name type="scientific">Penicillium chermesinum</name>
    <dbReference type="NCBI Taxonomy" id="63820"/>
    <lineage>
        <taxon>Eukaryota</taxon>
        <taxon>Fungi</taxon>
        <taxon>Dikarya</taxon>
        <taxon>Ascomycota</taxon>
        <taxon>Pezizomycotina</taxon>
        <taxon>Eurotiomycetes</taxon>
        <taxon>Eurotiomycetidae</taxon>
        <taxon>Eurotiales</taxon>
        <taxon>Aspergillaceae</taxon>
        <taxon>Penicillium</taxon>
    </lineage>
</organism>
<name>A0A9W9P9A5_9EURO</name>
<accession>A0A9W9P9A5</accession>
<evidence type="ECO:0000256" key="1">
    <source>
        <dbReference type="SAM" id="MobiDB-lite"/>
    </source>
</evidence>
<comment type="caution">
    <text evidence="2">The sequence shown here is derived from an EMBL/GenBank/DDBJ whole genome shotgun (WGS) entry which is preliminary data.</text>
</comment>
<dbReference type="GeneID" id="83200061"/>
<dbReference type="EMBL" id="JAPQKS010000003">
    <property type="protein sequence ID" value="KAJ5238842.1"/>
    <property type="molecule type" value="Genomic_DNA"/>
</dbReference>
<evidence type="ECO:0000313" key="2">
    <source>
        <dbReference type="EMBL" id="KAJ5238842.1"/>
    </source>
</evidence>
<reference evidence="2" key="2">
    <citation type="journal article" date="2023" name="IMA Fungus">
        <title>Comparative genomic study of the Penicillium genus elucidates a diverse pangenome and 15 lateral gene transfer events.</title>
        <authorList>
            <person name="Petersen C."/>
            <person name="Sorensen T."/>
            <person name="Nielsen M.R."/>
            <person name="Sondergaard T.E."/>
            <person name="Sorensen J.L."/>
            <person name="Fitzpatrick D.A."/>
            <person name="Frisvad J.C."/>
            <person name="Nielsen K.L."/>
        </authorList>
    </citation>
    <scope>NUCLEOTIDE SEQUENCE</scope>
    <source>
        <strain evidence="2">IBT 19713</strain>
    </source>
</reference>
<sequence>MTVCYCFDSMKNTDQPKDVPRCHLSFFAVLLAWYPVKPHSPRLLKGYYSSSCNSLASKQSLPSDRGHRNQRTQPGRQLPINDFPPTPAAHPRSILKTSIVRSRTFSLGRHRPLRYQHSRRGRVCQVGGVHYSYDSYNETAYTLHLNNIAHSPEAATVARTPEAIMLNGLDMLPKIAACGPDTQ</sequence>
<keyword evidence="3" id="KW-1185">Reference proteome</keyword>
<dbReference type="AlphaFoldDB" id="A0A9W9P9A5"/>
<evidence type="ECO:0000313" key="3">
    <source>
        <dbReference type="Proteomes" id="UP001150941"/>
    </source>
</evidence>
<gene>
    <name evidence="2" type="ORF">N7468_003461</name>
</gene>
<dbReference type="Proteomes" id="UP001150941">
    <property type="component" value="Unassembled WGS sequence"/>
</dbReference>
<feature type="region of interest" description="Disordered" evidence="1">
    <location>
        <begin position="58"/>
        <end position="91"/>
    </location>
</feature>
<protein>
    <submittedName>
        <fullName evidence="2">Uncharacterized protein</fullName>
    </submittedName>
</protein>
<reference evidence="2" key="1">
    <citation type="submission" date="2022-11" db="EMBL/GenBank/DDBJ databases">
        <authorList>
            <person name="Petersen C."/>
        </authorList>
    </citation>
    <scope>NUCLEOTIDE SEQUENCE</scope>
    <source>
        <strain evidence="2">IBT 19713</strain>
    </source>
</reference>
<proteinExistence type="predicted"/>